<dbReference type="InterPro" id="IPR053135">
    <property type="entry name" value="AKR2_Oxidoreductase"/>
</dbReference>
<evidence type="ECO:0000259" key="1">
    <source>
        <dbReference type="Pfam" id="PF00248"/>
    </source>
</evidence>
<dbReference type="Gene3D" id="3.20.20.100">
    <property type="entry name" value="NADP-dependent oxidoreductase domain"/>
    <property type="match status" value="1"/>
</dbReference>
<feature type="domain" description="NADP-dependent oxidoreductase" evidence="1">
    <location>
        <begin position="47"/>
        <end position="300"/>
    </location>
</feature>
<dbReference type="PANTHER" id="PTHR43312:SF1">
    <property type="entry name" value="NADP-DEPENDENT OXIDOREDUCTASE DOMAIN-CONTAINING PROTEIN"/>
    <property type="match status" value="1"/>
</dbReference>
<dbReference type="InterPro" id="IPR023210">
    <property type="entry name" value="NADP_OxRdtase_dom"/>
</dbReference>
<sequence length="318" mass="34239">MDAMDAMDAVRRLGVGLAALGRPAYINVGSAGELPPGRSVEAMREATWSVLDAAYAAGVRWMDAARSYGRAEEFLGGWLAARAPEGVRVSSKWGYAYVGEWKTDAKVHEVKEHSLGRFQTQYEETRSLLDGHLAVYQVHSLTEESPLFRDVPLQEALAQLTAEGVRVGFSTSGPRQADTIRRAMGLEVAGEKLFSTVQSTWNILETSAGDALREADDAGLHVLLKEVMANGRLAVRPPLEVQNLASKHDVGPDAVALAAALSKPWAGTVLIGAVSTAQLQANLAATDVLLDEGDLGDMARLNVPAERYWAERSALSWT</sequence>
<evidence type="ECO:0000313" key="3">
    <source>
        <dbReference type="Proteomes" id="UP000198420"/>
    </source>
</evidence>
<dbReference type="RefSeq" id="WP_218826404.1">
    <property type="nucleotide sequence ID" value="NZ_FZNP01000024.1"/>
</dbReference>
<organism evidence="2 3">
    <name type="scientific">Actinomadura mexicana</name>
    <dbReference type="NCBI Taxonomy" id="134959"/>
    <lineage>
        <taxon>Bacteria</taxon>
        <taxon>Bacillati</taxon>
        <taxon>Actinomycetota</taxon>
        <taxon>Actinomycetes</taxon>
        <taxon>Streptosporangiales</taxon>
        <taxon>Thermomonosporaceae</taxon>
        <taxon>Actinomadura</taxon>
    </lineage>
</organism>
<dbReference type="AlphaFoldDB" id="A0A239GE78"/>
<gene>
    <name evidence="2" type="ORF">SAMN06265355_12438</name>
</gene>
<dbReference type="InterPro" id="IPR036812">
    <property type="entry name" value="NAD(P)_OxRdtase_dom_sf"/>
</dbReference>
<dbReference type="Proteomes" id="UP000198420">
    <property type="component" value="Unassembled WGS sequence"/>
</dbReference>
<accession>A0A239GE78</accession>
<keyword evidence="3" id="KW-1185">Reference proteome</keyword>
<dbReference type="SUPFAM" id="SSF51430">
    <property type="entry name" value="NAD(P)-linked oxidoreductase"/>
    <property type="match status" value="1"/>
</dbReference>
<name>A0A239GE78_9ACTN</name>
<dbReference type="EMBL" id="FZNP01000024">
    <property type="protein sequence ID" value="SNS67450.1"/>
    <property type="molecule type" value="Genomic_DNA"/>
</dbReference>
<reference evidence="3" key="1">
    <citation type="submission" date="2017-06" db="EMBL/GenBank/DDBJ databases">
        <authorList>
            <person name="Varghese N."/>
            <person name="Submissions S."/>
        </authorList>
    </citation>
    <scope>NUCLEOTIDE SEQUENCE [LARGE SCALE GENOMIC DNA]</scope>
    <source>
        <strain evidence="3">DSM 44485</strain>
    </source>
</reference>
<evidence type="ECO:0000313" key="2">
    <source>
        <dbReference type="EMBL" id="SNS67450.1"/>
    </source>
</evidence>
<dbReference type="CDD" id="cd19098">
    <property type="entry name" value="AKR_unchar"/>
    <property type="match status" value="1"/>
</dbReference>
<dbReference type="Pfam" id="PF00248">
    <property type="entry name" value="Aldo_ket_red"/>
    <property type="match status" value="1"/>
</dbReference>
<proteinExistence type="predicted"/>
<dbReference type="PANTHER" id="PTHR43312">
    <property type="entry name" value="D-THREO-ALDOSE 1-DEHYDROGENASE"/>
    <property type="match status" value="1"/>
</dbReference>
<protein>
    <submittedName>
        <fullName evidence="2">Predicted oxidoreductase</fullName>
    </submittedName>
</protein>